<dbReference type="EMBL" id="CP046919">
    <property type="protein sequence ID" value="QIM47013.1"/>
    <property type="molecule type" value="Genomic_DNA"/>
</dbReference>
<dbReference type="Pfam" id="PF14897">
    <property type="entry name" value="EpsG"/>
    <property type="match status" value="1"/>
</dbReference>
<dbReference type="KEGG" id="srum:GPZ88_08195"/>
<keyword evidence="1" id="KW-0812">Transmembrane</keyword>
<evidence type="ECO:0000313" key="2">
    <source>
        <dbReference type="EMBL" id="QIM47013.1"/>
    </source>
</evidence>
<reference evidence="2 3" key="1">
    <citation type="submission" date="2019-12" db="EMBL/GenBank/DDBJ databases">
        <title>Complete genome sequence of Streptococcus sp. CNU G2 isolated frome Bos taurus coreanae.</title>
        <authorList>
            <person name="Park S.Y."/>
            <person name="Kim J.H."/>
            <person name="Seo S.W."/>
        </authorList>
    </citation>
    <scope>NUCLEOTIDE SEQUENCE [LARGE SCALE GENOMIC DNA]</scope>
    <source>
        <strain evidence="2 3">CNU G2</strain>
    </source>
</reference>
<organism evidence="2 3">
    <name type="scientific">Streptococcus ruminicola</name>
    <dbReference type="NCBI Taxonomy" id="2686210"/>
    <lineage>
        <taxon>Bacteria</taxon>
        <taxon>Bacillati</taxon>
        <taxon>Bacillota</taxon>
        <taxon>Bacilli</taxon>
        <taxon>Lactobacillales</taxon>
        <taxon>Streptococcaceae</taxon>
        <taxon>Streptococcus</taxon>
    </lineage>
</organism>
<feature type="transmembrane region" description="Helical" evidence="1">
    <location>
        <begin position="149"/>
        <end position="174"/>
    </location>
</feature>
<dbReference type="InterPro" id="IPR049458">
    <property type="entry name" value="EpsG-like"/>
</dbReference>
<keyword evidence="1" id="KW-1133">Transmembrane helix</keyword>
<protein>
    <recommendedName>
        <fullName evidence="4">EpsG family protein</fullName>
    </recommendedName>
</protein>
<name>A0A6G8I1H0_9STRE</name>
<keyword evidence="1" id="KW-0472">Membrane</keyword>
<feature type="transmembrane region" description="Helical" evidence="1">
    <location>
        <begin position="327"/>
        <end position="345"/>
    </location>
</feature>
<feature type="transmembrane region" description="Helical" evidence="1">
    <location>
        <begin position="233"/>
        <end position="252"/>
    </location>
</feature>
<evidence type="ECO:0000256" key="1">
    <source>
        <dbReference type="SAM" id="Phobius"/>
    </source>
</evidence>
<sequence length="365" mass="42785">MLFFIFILSTFLSLLFPKSKFMFYSYLFLLWFIAAFCTQCADRDIYIARYFNYVGFQKQTEYGFNIIMLFFNSLKVPFDYFLMIIYGFILGIYAWFIRNNTERFSFVLGLYGIFSYCIDMVQIRNSLGFTFVLIGIHQILKNKIGKEEYVKFCFFVIIGSLIHFSNIFFLLFLLSNRVSIKKNFKVVIYTALLLIIIAKANLFQVLGEQVIGKKIDDILGRTIDYSSNQIKSMIIAVIISFLLLISTIYIAYRNTKIASNEGSNEGKEKNEFVTLIMNSQIMLFTTVLIIPMMPDIYRIQRYGILLNYLGCSKYEISDVNKKVMNSFFYNFLTIIISVLLFYLQIQKLGNFESTFMSLMTNNKFL</sequence>
<dbReference type="AlphaFoldDB" id="A0A6G8I1H0"/>
<proteinExistence type="predicted"/>
<evidence type="ECO:0000313" key="3">
    <source>
        <dbReference type="Proteomes" id="UP000503166"/>
    </source>
</evidence>
<feature type="transmembrane region" description="Helical" evidence="1">
    <location>
        <begin position="78"/>
        <end position="97"/>
    </location>
</feature>
<evidence type="ECO:0008006" key="4">
    <source>
        <dbReference type="Google" id="ProtNLM"/>
    </source>
</evidence>
<feature type="transmembrane region" description="Helical" evidence="1">
    <location>
        <begin position="272"/>
        <end position="293"/>
    </location>
</feature>
<feature type="transmembrane region" description="Helical" evidence="1">
    <location>
        <begin position="186"/>
        <end position="206"/>
    </location>
</feature>
<accession>A0A6G8I1H0</accession>
<feature type="transmembrane region" description="Helical" evidence="1">
    <location>
        <begin position="104"/>
        <end position="123"/>
    </location>
</feature>
<gene>
    <name evidence="2" type="ORF">GPZ88_08195</name>
</gene>
<dbReference type="Proteomes" id="UP000503166">
    <property type="component" value="Chromosome"/>
</dbReference>